<name>J6F456_TRIAS</name>
<feature type="region of interest" description="Disordered" evidence="6">
    <location>
        <begin position="30"/>
        <end position="96"/>
    </location>
</feature>
<dbReference type="InterPro" id="IPR050815">
    <property type="entry name" value="TF_fung"/>
</dbReference>
<dbReference type="Pfam" id="PF00172">
    <property type="entry name" value="Zn_clus"/>
    <property type="match status" value="1"/>
</dbReference>
<evidence type="ECO:0000256" key="1">
    <source>
        <dbReference type="ARBA" id="ARBA00004123"/>
    </source>
</evidence>
<dbReference type="GO" id="GO:0005634">
    <property type="term" value="C:nucleus"/>
    <property type="evidence" value="ECO:0007669"/>
    <property type="project" value="UniProtKB-SubCell"/>
</dbReference>
<organism evidence="8 9">
    <name type="scientific">Trichosporon asahii var. asahii (strain ATCC 90039 / CBS 2479 / JCM 2466 / KCTC 7840 / NBRC 103889/ NCYC 2677 / UAMH 7654)</name>
    <name type="common">Yeast</name>
    <dbReference type="NCBI Taxonomy" id="1186058"/>
    <lineage>
        <taxon>Eukaryota</taxon>
        <taxon>Fungi</taxon>
        <taxon>Dikarya</taxon>
        <taxon>Basidiomycota</taxon>
        <taxon>Agaricomycotina</taxon>
        <taxon>Tremellomycetes</taxon>
        <taxon>Trichosporonales</taxon>
        <taxon>Trichosporonaceae</taxon>
        <taxon>Trichosporon</taxon>
    </lineage>
</organism>
<evidence type="ECO:0000256" key="4">
    <source>
        <dbReference type="ARBA" id="ARBA00023163"/>
    </source>
</evidence>
<reference evidence="8 9" key="1">
    <citation type="journal article" date="2012" name="Eukaryot. Cell">
        <title>Draft genome sequence of CBS 2479, the standard type strain of Trichosporon asahii.</title>
        <authorList>
            <person name="Yang R.Y."/>
            <person name="Li H.T."/>
            <person name="Zhu H."/>
            <person name="Zhou G.P."/>
            <person name="Wang M."/>
            <person name="Wang L."/>
        </authorList>
    </citation>
    <scope>NUCLEOTIDE SEQUENCE [LARGE SCALE GENOMIC DNA]</scope>
    <source>
        <strain evidence="9">ATCC 90039 / CBS 2479 / JCM 2466 / KCTC 7840 / NCYC 2677 / UAMH 7654</strain>
    </source>
</reference>
<keyword evidence="3" id="KW-0805">Transcription regulation</keyword>
<evidence type="ECO:0000256" key="6">
    <source>
        <dbReference type="SAM" id="MobiDB-lite"/>
    </source>
</evidence>
<sequence length="723" mass="78411">MADQELYQEQDTSAALNTLFHTTQEEYPLELSIDPALSEGAEGSASAAATALAGPASDPADASESANGAEGATGGTQGATESPDEPPPKRRATSRANMLARGGACEFCKRRKLKCTAELPQCASCRRTGRECVYSQKKQRSRVRILEDRLMELEKRLSERDAGAGGTQAGSRPNTGTADSTPMANYDAPSSGVDLFSLGLGDGLTLADVPMKRTEPDLMTLADAAAADTGRYPWEGMSGQDIASALVKHINDKDKGIGQKILQHLLQIYSQSSPYRLVSTVVSPQMLFARASGPALQHPHNSLIAALVPNIMWMSPSETLHNPQTISTVTEALVQLSRVLSAAGLANMDPRIVDLVAAASLRCIALTSQGRFVDGWNENSHAAGLIWSTGMGKLGGVGELFLSPGQRPTDRAARVHREERLRMIRGKGQIVPPAADRAELAERIRLFWSAYLIDRSSALGWCWPAVLDEREISTPFPHDDAEGDDALCEHTTLNDFLAGRAVGGPDSLLTATIKGVTLAYEASRLLDRAPSLANAEATSRLLRLVKRHMVTLRPFEPSSREEALRDAGWNDVWMQCHAAEMMLYLKEEIDAPSPPEELEARDKAIDAGLRLCAAVETALNAGDTDLAGYDMTAPVMWYVCGRSFHHLARRVEASGVQADRERAELLREKLQFLVEATQKMQKAMRLAEVHAQMLYNVSNDSEIMLGEYVRPDNVDVNVSVEGV</sequence>
<feature type="compositionally biased region" description="Low complexity" evidence="6">
    <location>
        <begin position="35"/>
        <end position="70"/>
    </location>
</feature>
<dbReference type="RefSeq" id="XP_014181223.1">
    <property type="nucleotide sequence ID" value="XM_014325748.1"/>
</dbReference>
<dbReference type="CDD" id="cd12148">
    <property type="entry name" value="fungal_TF_MHR"/>
    <property type="match status" value="1"/>
</dbReference>
<dbReference type="OrthoDB" id="39175at2759"/>
<evidence type="ECO:0000259" key="7">
    <source>
        <dbReference type="PROSITE" id="PS50048"/>
    </source>
</evidence>
<dbReference type="InterPro" id="IPR001138">
    <property type="entry name" value="Zn2Cys6_DnaBD"/>
</dbReference>
<dbReference type="PANTHER" id="PTHR47338">
    <property type="entry name" value="ZN(II)2CYS6 TRANSCRIPTION FACTOR (EUROFUNG)-RELATED"/>
    <property type="match status" value="1"/>
</dbReference>
<feature type="region of interest" description="Disordered" evidence="6">
    <location>
        <begin position="157"/>
        <end position="184"/>
    </location>
</feature>
<gene>
    <name evidence="8" type="ORF">A1Q1_00848</name>
</gene>
<dbReference type="GO" id="GO:0000981">
    <property type="term" value="F:DNA-binding transcription factor activity, RNA polymerase II-specific"/>
    <property type="evidence" value="ECO:0007669"/>
    <property type="project" value="InterPro"/>
</dbReference>
<keyword evidence="5" id="KW-0539">Nucleus</keyword>
<comment type="subcellular location">
    <subcellularLocation>
        <location evidence="1">Nucleus</location>
    </subcellularLocation>
</comment>
<dbReference type="GO" id="GO:0008270">
    <property type="term" value="F:zinc ion binding"/>
    <property type="evidence" value="ECO:0007669"/>
    <property type="project" value="InterPro"/>
</dbReference>
<accession>J6F456</accession>
<dbReference type="PROSITE" id="PS00463">
    <property type="entry name" value="ZN2_CY6_FUNGAL_1"/>
    <property type="match status" value="1"/>
</dbReference>
<dbReference type="PANTHER" id="PTHR47338:SF29">
    <property type="entry name" value="ZN(2)-C6 FUNGAL-TYPE DOMAIN-CONTAINING PROTEIN"/>
    <property type="match status" value="1"/>
</dbReference>
<evidence type="ECO:0000313" key="8">
    <source>
        <dbReference type="EMBL" id="EJT50007.1"/>
    </source>
</evidence>
<dbReference type="HOGENOM" id="CLU_019311_0_0_1"/>
<evidence type="ECO:0000256" key="3">
    <source>
        <dbReference type="ARBA" id="ARBA00023015"/>
    </source>
</evidence>
<dbReference type="SMART" id="SM00066">
    <property type="entry name" value="GAL4"/>
    <property type="match status" value="1"/>
</dbReference>
<dbReference type="Proteomes" id="UP000002748">
    <property type="component" value="Unassembled WGS sequence"/>
</dbReference>
<dbReference type="InterPro" id="IPR036864">
    <property type="entry name" value="Zn2-C6_fun-type_DNA-bd_sf"/>
</dbReference>
<dbReference type="EMBL" id="ALBS01000139">
    <property type="protein sequence ID" value="EJT50007.1"/>
    <property type="molecule type" value="Genomic_DNA"/>
</dbReference>
<dbReference type="VEuPathDB" id="FungiDB:A1Q1_00848"/>
<keyword evidence="4" id="KW-0804">Transcription</keyword>
<keyword evidence="2" id="KW-0479">Metal-binding</keyword>
<comment type="caution">
    <text evidence="8">The sequence shown here is derived from an EMBL/GenBank/DDBJ whole genome shotgun (WGS) entry which is preliminary data.</text>
</comment>
<evidence type="ECO:0000313" key="9">
    <source>
        <dbReference type="Proteomes" id="UP000002748"/>
    </source>
</evidence>
<dbReference type="PROSITE" id="PS50048">
    <property type="entry name" value="ZN2_CY6_FUNGAL_2"/>
    <property type="match status" value="1"/>
</dbReference>
<feature type="compositionally biased region" description="Polar residues" evidence="6">
    <location>
        <begin position="169"/>
        <end position="183"/>
    </location>
</feature>
<dbReference type="Gene3D" id="4.10.240.10">
    <property type="entry name" value="Zn(2)-C6 fungal-type DNA-binding domain"/>
    <property type="match status" value="1"/>
</dbReference>
<dbReference type="KEGG" id="tasa:A1Q1_00848"/>
<feature type="domain" description="Zn(2)-C6 fungal-type" evidence="7">
    <location>
        <begin position="104"/>
        <end position="134"/>
    </location>
</feature>
<evidence type="ECO:0000256" key="5">
    <source>
        <dbReference type="ARBA" id="ARBA00023242"/>
    </source>
</evidence>
<evidence type="ECO:0000256" key="2">
    <source>
        <dbReference type="ARBA" id="ARBA00022723"/>
    </source>
</evidence>
<dbReference type="GeneID" id="25984362"/>
<dbReference type="SUPFAM" id="SSF57701">
    <property type="entry name" value="Zn2/Cys6 DNA-binding domain"/>
    <property type="match status" value="1"/>
</dbReference>
<dbReference type="CDD" id="cd00067">
    <property type="entry name" value="GAL4"/>
    <property type="match status" value="1"/>
</dbReference>
<protein>
    <recommendedName>
        <fullName evidence="7">Zn(2)-C6 fungal-type domain-containing protein</fullName>
    </recommendedName>
</protein>
<dbReference type="AlphaFoldDB" id="J6F456"/>
<proteinExistence type="predicted"/>